<reference evidence="4 5" key="1">
    <citation type="submission" date="2011-09" db="EMBL/GenBank/DDBJ databases">
        <authorList>
            <person name="Weinstock G."/>
            <person name="Sodergren E."/>
            <person name="Clifton S."/>
            <person name="Fulton L."/>
            <person name="Fulton B."/>
            <person name="Courtney L."/>
            <person name="Fronick C."/>
            <person name="Harrison M."/>
            <person name="Strong C."/>
            <person name="Farmer C."/>
            <person name="Delahaunty K."/>
            <person name="Markovic C."/>
            <person name="Hall O."/>
            <person name="Minx P."/>
            <person name="Tomlinson C."/>
            <person name="Mitreva M."/>
            <person name="Hou S."/>
            <person name="Chen J."/>
            <person name="Wollam A."/>
            <person name="Pepin K.H."/>
            <person name="Johnson M."/>
            <person name="Bhonagiri V."/>
            <person name="Zhang X."/>
            <person name="Suruliraj S."/>
            <person name="Warren W."/>
            <person name="Chinwalla A."/>
            <person name="Mardis E.R."/>
            <person name="Wilson R.K."/>
        </authorList>
    </citation>
    <scope>NUCLEOTIDE SEQUENCE [LARGE SCALE GENOMIC DNA]</scope>
    <source>
        <strain evidence="4 5">F0435</strain>
    </source>
</reference>
<evidence type="ECO:0000256" key="2">
    <source>
        <dbReference type="ARBA" id="ARBA00023315"/>
    </source>
</evidence>
<comment type="caution">
    <text evidence="4">The sequence shown here is derived from an EMBL/GenBank/DDBJ whole genome shotgun (WGS) entry which is preliminary data.</text>
</comment>
<dbReference type="AlphaFoldDB" id="H1LKE1"/>
<dbReference type="EMBL" id="AGRJ01000263">
    <property type="protein sequence ID" value="EHO47284.1"/>
    <property type="molecule type" value="Genomic_DNA"/>
</dbReference>
<dbReference type="GO" id="GO:0016747">
    <property type="term" value="F:acyltransferase activity, transferring groups other than amino-acyl groups"/>
    <property type="evidence" value="ECO:0007669"/>
    <property type="project" value="InterPro"/>
</dbReference>
<dbReference type="Pfam" id="PF00583">
    <property type="entry name" value="Acetyltransf_1"/>
    <property type="match status" value="1"/>
</dbReference>
<evidence type="ECO:0000256" key="1">
    <source>
        <dbReference type="ARBA" id="ARBA00022679"/>
    </source>
</evidence>
<protein>
    <submittedName>
        <fullName evidence="4">Putative protease synthase and sporulation negative regulatory protein PAI 1</fullName>
    </submittedName>
</protein>
<dbReference type="CDD" id="cd04301">
    <property type="entry name" value="NAT_SF"/>
    <property type="match status" value="1"/>
</dbReference>
<organism evidence="4 5">
    <name type="scientific">Lentilactobacillus kisonensis F0435</name>
    <dbReference type="NCBI Taxonomy" id="797516"/>
    <lineage>
        <taxon>Bacteria</taxon>
        <taxon>Bacillati</taxon>
        <taxon>Bacillota</taxon>
        <taxon>Bacilli</taxon>
        <taxon>Lactobacillales</taxon>
        <taxon>Lactobacillaceae</taxon>
        <taxon>Lentilactobacillus</taxon>
    </lineage>
</organism>
<gene>
    <name evidence="4" type="ORF">HMPREF9104_03087</name>
</gene>
<accession>H1LKE1</accession>
<feature type="domain" description="N-acetyltransferase" evidence="3">
    <location>
        <begin position="3"/>
        <end position="171"/>
    </location>
</feature>
<dbReference type="InterPro" id="IPR000182">
    <property type="entry name" value="GNAT_dom"/>
</dbReference>
<dbReference type="PANTHER" id="PTHR42919">
    <property type="entry name" value="N-ALPHA-ACETYLTRANSFERASE"/>
    <property type="match status" value="1"/>
</dbReference>
<name>H1LKE1_9LACO</name>
<evidence type="ECO:0000259" key="3">
    <source>
        <dbReference type="PROSITE" id="PS51186"/>
    </source>
</evidence>
<keyword evidence="2" id="KW-0012">Acyltransferase</keyword>
<evidence type="ECO:0000313" key="5">
    <source>
        <dbReference type="Proteomes" id="UP000005025"/>
    </source>
</evidence>
<proteinExistence type="predicted"/>
<dbReference type="SUPFAM" id="SSF55729">
    <property type="entry name" value="Acyl-CoA N-acyltransferases (Nat)"/>
    <property type="match status" value="1"/>
</dbReference>
<sequence>MDITIQAVNSNNLSQLRQISIETFGDTFGSQNDQANLQEYFESAYNLPELTKELANRNSEFYFIFYNHHLAGYLKLNVGNGQSEKMGDKTLEVERIYIRKNFKRLGLGGKLIDVFFERARNLNKKTIWLGVWEHNEGAKIFYEKKGFSQFSDHIFELGGDPQRDILMKRGV</sequence>
<dbReference type="Proteomes" id="UP000005025">
    <property type="component" value="Unassembled WGS sequence"/>
</dbReference>
<dbReference type="RefSeq" id="WP_008858233.1">
    <property type="nucleotide sequence ID" value="NZ_JH591059.1"/>
</dbReference>
<dbReference type="PANTHER" id="PTHR42919:SF8">
    <property type="entry name" value="N-ALPHA-ACETYLTRANSFERASE 50"/>
    <property type="match status" value="1"/>
</dbReference>
<dbReference type="PROSITE" id="PS51186">
    <property type="entry name" value="GNAT"/>
    <property type="match status" value="1"/>
</dbReference>
<dbReference type="GO" id="GO:0008233">
    <property type="term" value="F:peptidase activity"/>
    <property type="evidence" value="ECO:0007669"/>
    <property type="project" value="UniProtKB-KW"/>
</dbReference>
<evidence type="ECO:0000313" key="4">
    <source>
        <dbReference type="EMBL" id="EHO47284.1"/>
    </source>
</evidence>
<keyword evidence="1" id="KW-0808">Transferase</keyword>
<dbReference type="Gene3D" id="3.40.630.30">
    <property type="match status" value="1"/>
</dbReference>
<dbReference type="InterPro" id="IPR051556">
    <property type="entry name" value="N-term/lysine_N-AcTrnsfr"/>
</dbReference>
<dbReference type="PATRIC" id="fig|797516.3.peg.2778"/>
<dbReference type="InterPro" id="IPR016181">
    <property type="entry name" value="Acyl_CoA_acyltransferase"/>
</dbReference>
<keyword evidence="4" id="KW-0645">Protease</keyword>
<dbReference type="GO" id="GO:0006508">
    <property type="term" value="P:proteolysis"/>
    <property type="evidence" value="ECO:0007669"/>
    <property type="project" value="UniProtKB-KW"/>
</dbReference>
<dbReference type="HOGENOM" id="CLU_013985_18_0_9"/>
<dbReference type="STRING" id="797516.HMPREF9104_03087"/>
<keyword evidence="4" id="KW-0378">Hydrolase</keyword>